<dbReference type="RefSeq" id="WP_193502073.1">
    <property type="nucleotide sequence ID" value="NZ_JADCKC010000003.1"/>
</dbReference>
<dbReference type="PANTHER" id="PTHR11122:SF13">
    <property type="entry name" value="GLUCOSE-6-PHOSPHATE 1-EPIMERASE"/>
    <property type="match status" value="1"/>
</dbReference>
<dbReference type="PANTHER" id="PTHR11122">
    <property type="entry name" value="APOSPORY-ASSOCIATED PROTEIN C-RELATED"/>
    <property type="match status" value="1"/>
</dbReference>
<proteinExistence type="predicted"/>
<evidence type="ECO:0000313" key="2">
    <source>
        <dbReference type="Proteomes" id="UP000768567"/>
    </source>
</evidence>
<name>A0ABR9R4U5_9FIRM</name>
<protein>
    <submittedName>
        <fullName evidence="1">Aldose epimerase</fullName>
    </submittedName>
</protein>
<dbReference type="InterPro" id="IPR011013">
    <property type="entry name" value="Gal_mutarotase_sf_dom"/>
</dbReference>
<dbReference type="InterPro" id="IPR008183">
    <property type="entry name" value="Aldose_1/G6P_1-epimerase"/>
</dbReference>
<keyword evidence="2" id="KW-1185">Reference proteome</keyword>
<accession>A0ABR9R4U5</accession>
<dbReference type="Pfam" id="PF01263">
    <property type="entry name" value="Aldose_epim"/>
    <property type="match status" value="1"/>
</dbReference>
<gene>
    <name evidence="1" type="ORF">INF35_10065</name>
</gene>
<organism evidence="1 2">
    <name type="scientific">Gemmiger gallinarum</name>
    <dbReference type="NCBI Taxonomy" id="2779354"/>
    <lineage>
        <taxon>Bacteria</taxon>
        <taxon>Bacillati</taxon>
        <taxon>Bacillota</taxon>
        <taxon>Clostridia</taxon>
        <taxon>Eubacteriales</taxon>
        <taxon>Gemmiger</taxon>
    </lineage>
</organism>
<reference evidence="1 2" key="1">
    <citation type="submission" date="2020-10" db="EMBL/GenBank/DDBJ databases">
        <title>ChiBAC.</title>
        <authorList>
            <person name="Zenner C."/>
            <person name="Hitch T.C.A."/>
            <person name="Clavel T."/>
        </authorList>
    </citation>
    <scope>NUCLEOTIDE SEQUENCE [LARGE SCALE GENOMIC DNA]</scope>
    <source>
        <strain evidence="1 2">DSM 109015</strain>
    </source>
</reference>
<dbReference type="InterPro" id="IPR014718">
    <property type="entry name" value="GH-type_carb-bd"/>
</dbReference>
<dbReference type="Proteomes" id="UP000768567">
    <property type="component" value="Unassembled WGS sequence"/>
</dbReference>
<sequence>MASQLTKGLYEKHGVQYATLTLTDGGCALTVTPEKGGMATSFTKNGEEYLWLRDGNFESTDRPRCGIPILFPNCGRPDGGVHQFGGAAYPMEIHGFADLVPWQVAEASDEAVVLTLTPNGLTKFVYPFDFQLWMRYTLAGNRAELSLTVKNNGDKPMPFSFGFHPYFAASALENVDFDIQAATCSEDAKGPQPAAPAKLTLTRKPGAADSIRLLTGVQSPMMFTDSGNGHRVTVDFDNHFGNGVLWQQDAEHFVCMEPWNGWANSVNEEGRHEELAPGASLTACWGITIE</sequence>
<comment type="caution">
    <text evidence="1">The sequence shown here is derived from an EMBL/GenBank/DDBJ whole genome shotgun (WGS) entry which is preliminary data.</text>
</comment>
<dbReference type="Gene3D" id="2.70.98.10">
    <property type="match status" value="1"/>
</dbReference>
<dbReference type="EMBL" id="JADCKC010000003">
    <property type="protein sequence ID" value="MBE5038128.1"/>
    <property type="molecule type" value="Genomic_DNA"/>
</dbReference>
<evidence type="ECO:0000313" key="1">
    <source>
        <dbReference type="EMBL" id="MBE5038128.1"/>
    </source>
</evidence>
<dbReference type="SUPFAM" id="SSF74650">
    <property type="entry name" value="Galactose mutarotase-like"/>
    <property type="match status" value="1"/>
</dbReference>